<accession>A0ABV4T6R3</accession>
<keyword evidence="1" id="KW-1133">Transmembrane helix</keyword>
<dbReference type="InterPro" id="IPR000462">
    <property type="entry name" value="CDP-OH_P_trans"/>
</dbReference>
<feature type="transmembrane region" description="Helical" evidence="1">
    <location>
        <begin position="211"/>
        <end position="234"/>
    </location>
</feature>
<keyword evidence="1" id="KW-0472">Membrane</keyword>
<proteinExistence type="predicted"/>
<dbReference type="RefSeq" id="WP_372824000.1">
    <property type="nucleotide sequence ID" value="NZ_JARRIF010000005.1"/>
</dbReference>
<organism evidence="2 3">
    <name type="scientific">Pyrococcus kukulkanii</name>
    <dbReference type="NCBI Taxonomy" id="1609559"/>
    <lineage>
        <taxon>Archaea</taxon>
        <taxon>Methanobacteriati</taxon>
        <taxon>Methanobacteriota</taxon>
        <taxon>Thermococci</taxon>
        <taxon>Thermococcales</taxon>
        <taxon>Thermococcaceae</taxon>
        <taxon>Pyrococcus</taxon>
    </lineage>
</organism>
<dbReference type="InterPro" id="IPR043130">
    <property type="entry name" value="CDP-OH_PTrfase_TM_dom"/>
</dbReference>
<name>A0ABV4T6R3_9EURY</name>
<gene>
    <name evidence="2" type="ORF">P8X34_08800</name>
</gene>
<evidence type="ECO:0000313" key="2">
    <source>
        <dbReference type="EMBL" id="MFA4804822.1"/>
    </source>
</evidence>
<evidence type="ECO:0000256" key="1">
    <source>
        <dbReference type="SAM" id="Phobius"/>
    </source>
</evidence>
<sequence>MKRKRYTHNEIAQVLKQKDAFVTVYLVDPLAIRFLYIIANYTSLTPNLISLFAFMFGITSAVFFYWGHFLIGAMMYYLSFLFDCIDGKLARLKGTKSELGFFYDASTLTHAYVLSGVALHFLFIEENKTIAGLILMLFLLQLQKDAMTIALKSIIPTKGSIYERYEGSIKSQKNASLLIRIYSKSIGRASLVPREIDLEFITILSFACSKYISLFLLSLWVLYELLFILAQFFISTKMIKRMRGTSE</sequence>
<evidence type="ECO:0000313" key="3">
    <source>
        <dbReference type="Proteomes" id="UP001571980"/>
    </source>
</evidence>
<feature type="transmembrane region" description="Helical" evidence="1">
    <location>
        <begin position="51"/>
        <end position="78"/>
    </location>
</feature>
<dbReference type="Gene3D" id="1.20.120.1760">
    <property type="match status" value="1"/>
</dbReference>
<keyword evidence="3" id="KW-1185">Reference proteome</keyword>
<feature type="transmembrane region" description="Helical" evidence="1">
    <location>
        <begin position="99"/>
        <end position="123"/>
    </location>
</feature>
<protein>
    <submittedName>
        <fullName evidence="2">CDP-alcohol phosphatidyltransferase family protein</fullName>
    </submittedName>
</protein>
<feature type="transmembrane region" description="Helical" evidence="1">
    <location>
        <begin position="20"/>
        <end position="39"/>
    </location>
</feature>
<dbReference type="EMBL" id="JARRIG010000005">
    <property type="protein sequence ID" value="MFA4804822.1"/>
    <property type="molecule type" value="Genomic_DNA"/>
</dbReference>
<reference evidence="2 3" key="1">
    <citation type="submission" date="2023-03" db="EMBL/GenBank/DDBJ databases">
        <title>Speciation in Pyrococcus: adaptation to high temperature as a mechanism.</title>
        <authorList>
            <person name="Gu J."/>
        </authorList>
    </citation>
    <scope>NUCLEOTIDE SEQUENCE [LARGE SCALE GENOMIC DNA]</scope>
    <source>
        <strain evidence="2 3">LMOA34</strain>
    </source>
</reference>
<dbReference type="Proteomes" id="UP001571980">
    <property type="component" value="Unassembled WGS sequence"/>
</dbReference>
<dbReference type="Pfam" id="PF01066">
    <property type="entry name" value="CDP-OH_P_transf"/>
    <property type="match status" value="1"/>
</dbReference>
<comment type="caution">
    <text evidence="2">The sequence shown here is derived from an EMBL/GenBank/DDBJ whole genome shotgun (WGS) entry which is preliminary data.</text>
</comment>
<keyword evidence="1" id="KW-0812">Transmembrane</keyword>